<proteinExistence type="predicted"/>
<sequence length="141" mass="15837">MDQLLDIIKRDFSDGQYYITGKLDQTIFSDDCEFIDPTTNVKGPETYSRAVAALFDHDTSRADLISMEVTDSHTITSRWRFDAAINFPGKPRIKPYTGSTRYIIKDGLVQQHIETWDISTLDAFVSIFIPSFGAAPAPPVV</sequence>
<protein>
    <recommendedName>
        <fullName evidence="3">SnoaL-like domain-containing protein</fullName>
    </recommendedName>
</protein>
<comment type="caution">
    <text evidence="1">The sequence shown here is derived from an EMBL/GenBank/DDBJ whole genome shotgun (WGS) entry which is preliminary data.</text>
</comment>
<evidence type="ECO:0008006" key="3">
    <source>
        <dbReference type="Google" id="ProtNLM"/>
    </source>
</evidence>
<dbReference type="Gene3D" id="3.10.450.50">
    <property type="match status" value="1"/>
</dbReference>
<dbReference type="EMBL" id="JALJOT010000003">
    <property type="protein sequence ID" value="KAK9916782.1"/>
    <property type="molecule type" value="Genomic_DNA"/>
</dbReference>
<organism evidence="1 2">
    <name type="scientific">Coccomyxa subellipsoidea</name>
    <dbReference type="NCBI Taxonomy" id="248742"/>
    <lineage>
        <taxon>Eukaryota</taxon>
        <taxon>Viridiplantae</taxon>
        <taxon>Chlorophyta</taxon>
        <taxon>core chlorophytes</taxon>
        <taxon>Trebouxiophyceae</taxon>
        <taxon>Trebouxiophyceae incertae sedis</taxon>
        <taxon>Coccomyxaceae</taxon>
        <taxon>Coccomyxa</taxon>
    </lineage>
</organism>
<accession>A0ABR2YYQ1</accession>
<dbReference type="Proteomes" id="UP001491310">
    <property type="component" value="Unassembled WGS sequence"/>
</dbReference>
<dbReference type="SUPFAM" id="SSF54427">
    <property type="entry name" value="NTF2-like"/>
    <property type="match status" value="1"/>
</dbReference>
<reference evidence="1 2" key="1">
    <citation type="journal article" date="2024" name="Nat. Commun.">
        <title>Phylogenomics reveals the evolutionary origins of lichenization in chlorophyte algae.</title>
        <authorList>
            <person name="Puginier C."/>
            <person name="Libourel C."/>
            <person name="Otte J."/>
            <person name="Skaloud P."/>
            <person name="Haon M."/>
            <person name="Grisel S."/>
            <person name="Petersen M."/>
            <person name="Berrin J.G."/>
            <person name="Delaux P.M."/>
            <person name="Dal Grande F."/>
            <person name="Keller J."/>
        </authorList>
    </citation>
    <scope>NUCLEOTIDE SEQUENCE [LARGE SCALE GENOMIC DNA]</scope>
    <source>
        <strain evidence="1 2">SAG 216-7</strain>
    </source>
</reference>
<evidence type="ECO:0000313" key="2">
    <source>
        <dbReference type="Proteomes" id="UP001491310"/>
    </source>
</evidence>
<dbReference type="PANTHER" id="PTHR34123:SF3">
    <property type="entry name" value="SNOAL-LIKE DOMAIN-CONTAINING PROTEIN"/>
    <property type="match status" value="1"/>
</dbReference>
<dbReference type="InterPro" id="IPR018790">
    <property type="entry name" value="DUF2358"/>
</dbReference>
<gene>
    <name evidence="1" type="ORF">WJX75_006973</name>
</gene>
<keyword evidence="2" id="KW-1185">Reference proteome</keyword>
<dbReference type="Pfam" id="PF10184">
    <property type="entry name" value="DUF2358"/>
    <property type="match status" value="1"/>
</dbReference>
<dbReference type="InterPro" id="IPR032710">
    <property type="entry name" value="NTF2-like_dom_sf"/>
</dbReference>
<evidence type="ECO:0000313" key="1">
    <source>
        <dbReference type="EMBL" id="KAK9916782.1"/>
    </source>
</evidence>
<dbReference type="PANTHER" id="PTHR34123">
    <property type="entry name" value="OS04G0578200 PROTEIN"/>
    <property type="match status" value="1"/>
</dbReference>
<name>A0ABR2YYQ1_9CHLO</name>